<accession>A0A1R0GNA1</accession>
<dbReference type="InterPro" id="IPR051617">
    <property type="entry name" value="UNC-93-like_regulator"/>
</dbReference>
<feature type="transmembrane region" description="Helical" evidence="5">
    <location>
        <begin position="59"/>
        <end position="78"/>
    </location>
</feature>
<protein>
    <submittedName>
        <fullName evidence="7">UNC93-like protein 2</fullName>
    </submittedName>
</protein>
<dbReference type="Proteomes" id="UP000187455">
    <property type="component" value="Unassembled WGS sequence"/>
</dbReference>
<feature type="chain" id="PRO_5012141600" evidence="6">
    <location>
        <begin position="16"/>
        <end position="420"/>
    </location>
</feature>
<feature type="transmembrane region" description="Helical" evidence="5">
    <location>
        <begin position="387"/>
        <end position="404"/>
    </location>
</feature>
<dbReference type="InterPro" id="IPR036259">
    <property type="entry name" value="MFS_trans_sf"/>
</dbReference>
<evidence type="ECO:0000256" key="2">
    <source>
        <dbReference type="ARBA" id="ARBA00022692"/>
    </source>
</evidence>
<dbReference type="EMBL" id="LSSL01006648">
    <property type="protein sequence ID" value="OLY78357.1"/>
    <property type="molecule type" value="Genomic_DNA"/>
</dbReference>
<dbReference type="AlphaFoldDB" id="A0A1R0GNA1"/>
<keyword evidence="8" id="KW-1185">Reference proteome</keyword>
<evidence type="ECO:0000313" key="8">
    <source>
        <dbReference type="Proteomes" id="UP000187455"/>
    </source>
</evidence>
<evidence type="ECO:0000256" key="6">
    <source>
        <dbReference type="SAM" id="SignalP"/>
    </source>
</evidence>
<dbReference type="Pfam" id="PF05978">
    <property type="entry name" value="UNC-93"/>
    <property type="match status" value="1"/>
</dbReference>
<evidence type="ECO:0000256" key="3">
    <source>
        <dbReference type="ARBA" id="ARBA00022989"/>
    </source>
</evidence>
<dbReference type="InterPro" id="IPR010291">
    <property type="entry name" value="Ion_channel_UNC-93"/>
</dbReference>
<feature type="transmembrane region" description="Helical" evidence="5">
    <location>
        <begin position="246"/>
        <end position="263"/>
    </location>
</feature>
<keyword evidence="4 5" id="KW-0472">Membrane</keyword>
<dbReference type="STRING" id="133383.A0A1R0GNA1"/>
<proteinExistence type="predicted"/>
<dbReference type="GO" id="GO:0016020">
    <property type="term" value="C:membrane"/>
    <property type="evidence" value="ECO:0007669"/>
    <property type="project" value="UniProtKB-SubCell"/>
</dbReference>
<reference evidence="7 8" key="1">
    <citation type="journal article" date="2016" name="Mol. Biol. Evol.">
        <title>Genome-Wide Survey of Gut Fungi (Harpellales) Reveals the First Horizontally Transferred Ubiquitin Gene from a Mosquito Host.</title>
        <authorList>
            <person name="Wang Y."/>
            <person name="White M.M."/>
            <person name="Kvist S."/>
            <person name="Moncalvo J.M."/>
        </authorList>
    </citation>
    <scope>NUCLEOTIDE SEQUENCE [LARGE SCALE GENOMIC DNA]</scope>
    <source>
        <strain evidence="7 8">ALG-7-W6</strain>
    </source>
</reference>
<feature type="transmembrane region" description="Helical" evidence="5">
    <location>
        <begin position="31"/>
        <end position="52"/>
    </location>
</feature>
<feature type="transmembrane region" description="Helical" evidence="5">
    <location>
        <begin position="124"/>
        <end position="143"/>
    </location>
</feature>
<evidence type="ECO:0000256" key="5">
    <source>
        <dbReference type="SAM" id="Phobius"/>
    </source>
</evidence>
<evidence type="ECO:0000256" key="4">
    <source>
        <dbReference type="ARBA" id="ARBA00023136"/>
    </source>
</evidence>
<comment type="caution">
    <text evidence="7">The sequence shown here is derived from an EMBL/GenBank/DDBJ whole genome shotgun (WGS) entry which is preliminary data.</text>
</comment>
<sequence>MIGVIFLCLPGMFNALNSMGGGGQVDSSTASAANTAIYALLAIFGILGAAIINQTGVRITILLGGLTFSLYTLSYVYYNNTKKSFFTIISGAILGIGAGTAWTGQGMIMTAYPLEKEKGHFISIFWIIFSLGGVIGSAIPLIVGLGDNPLPNSGYIAFAVIQIVGSVLCLMLVSPNKVIKTDGTLVEIQNNINLKEEAIQLLLLFKNMSMIVFIPIMFASNFYLSYVFNVFNLTNFTSDSRGFNNLLFYIFEIIGAVAISKVLDLKTTRRRRAYISSAIVFFLVNVLWILIFFQQKKFDNLKKDASFVLYNYKSTGSRYVYPCILYAMLGAMDAVFQSYAYWMVGSLSNNSSVLSRYVGFFKFIQGIGSCVSYAIDASGVHPTTQFIINWVFMVAMLPSMLFLCSKTVETFEVTIGKDDC</sequence>
<gene>
    <name evidence="7" type="ORF">AYI68_g7595</name>
</gene>
<dbReference type="PANTHER" id="PTHR23294:SF59">
    <property type="entry name" value="UNC93-LIKE PROTEIN C922.05C"/>
    <property type="match status" value="1"/>
</dbReference>
<dbReference type="SUPFAM" id="SSF103473">
    <property type="entry name" value="MFS general substrate transporter"/>
    <property type="match status" value="1"/>
</dbReference>
<feature type="signal peptide" evidence="6">
    <location>
        <begin position="1"/>
        <end position="15"/>
    </location>
</feature>
<dbReference type="Gene3D" id="1.20.1250.20">
    <property type="entry name" value="MFS general substrate transporter like domains"/>
    <property type="match status" value="1"/>
</dbReference>
<evidence type="ECO:0000313" key="7">
    <source>
        <dbReference type="EMBL" id="OLY78357.1"/>
    </source>
</evidence>
<organism evidence="7 8">
    <name type="scientific">Smittium mucronatum</name>
    <dbReference type="NCBI Taxonomy" id="133383"/>
    <lineage>
        <taxon>Eukaryota</taxon>
        <taxon>Fungi</taxon>
        <taxon>Fungi incertae sedis</taxon>
        <taxon>Zoopagomycota</taxon>
        <taxon>Kickxellomycotina</taxon>
        <taxon>Harpellomycetes</taxon>
        <taxon>Harpellales</taxon>
        <taxon>Legeriomycetaceae</taxon>
        <taxon>Smittium</taxon>
    </lineage>
</organism>
<feature type="transmembrane region" description="Helical" evidence="5">
    <location>
        <begin position="155"/>
        <end position="173"/>
    </location>
</feature>
<dbReference type="OrthoDB" id="196103at2759"/>
<feature type="transmembrane region" description="Helical" evidence="5">
    <location>
        <begin position="319"/>
        <end position="342"/>
    </location>
</feature>
<name>A0A1R0GNA1_9FUNG</name>
<feature type="transmembrane region" description="Helical" evidence="5">
    <location>
        <begin position="201"/>
        <end position="226"/>
    </location>
</feature>
<keyword evidence="2 5" id="KW-0812">Transmembrane</keyword>
<keyword evidence="3 5" id="KW-1133">Transmembrane helix</keyword>
<comment type="subcellular location">
    <subcellularLocation>
        <location evidence="1">Membrane</location>
        <topology evidence="1">Multi-pass membrane protein</topology>
    </subcellularLocation>
</comment>
<feature type="transmembrane region" description="Helical" evidence="5">
    <location>
        <begin position="275"/>
        <end position="293"/>
    </location>
</feature>
<dbReference type="PANTHER" id="PTHR23294">
    <property type="entry name" value="ET TRANSLATION PRODUCT-RELATED"/>
    <property type="match status" value="1"/>
</dbReference>
<evidence type="ECO:0000256" key="1">
    <source>
        <dbReference type="ARBA" id="ARBA00004141"/>
    </source>
</evidence>
<keyword evidence="6" id="KW-0732">Signal</keyword>
<feature type="transmembrane region" description="Helical" evidence="5">
    <location>
        <begin position="84"/>
        <end position="103"/>
    </location>
</feature>